<dbReference type="InterPro" id="IPR003012">
    <property type="entry name" value="Tet_transcr_reg_TetR"/>
</dbReference>
<keyword evidence="2" id="KW-0805">Transcription regulation</keyword>
<name>A0A919GKQ1_9ACTN</name>
<dbReference type="InterPro" id="IPR009057">
    <property type="entry name" value="Homeodomain-like_sf"/>
</dbReference>
<evidence type="ECO:0000313" key="6">
    <source>
        <dbReference type="EMBL" id="GHH85726.1"/>
    </source>
</evidence>
<reference evidence="6" key="2">
    <citation type="submission" date="2020-09" db="EMBL/GenBank/DDBJ databases">
        <authorList>
            <person name="Sun Q."/>
            <person name="Ohkuma M."/>
        </authorList>
    </citation>
    <scope>NUCLEOTIDE SEQUENCE</scope>
    <source>
        <strain evidence="6">JCM 5069</strain>
    </source>
</reference>
<dbReference type="InterPro" id="IPR050109">
    <property type="entry name" value="HTH-type_TetR-like_transc_reg"/>
</dbReference>
<proteinExistence type="predicted"/>
<keyword evidence="1" id="KW-0678">Repressor</keyword>
<evidence type="ECO:0000256" key="4">
    <source>
        <dbReference type="ARBA" id="ARBA00023163"/>
    </source>
</evidence>
<dbReference type="SUPFAM" id="SSF46689">
    <property type="entry name" value="Homeodomain-like"/>
    <property type="match status" value="1"/>
</dbReference>
<dbReference type="GO" id="GO:0046677">
    <property type="term" value="P:response to antibiotic"/>
    <property type="evidence" value="ECO:0007669"/>
    <property type="project" value="InterPro"/>
</dbReference>
<reference evidence="6" key="1">
    <citation type="journal article" date="2014" name="Int. J. Syst. Evol. Microbiol.">
        <title>Complete genome sequence of Corynebacterium casei LMG S-19264T (=DSM 44701T), isolated from a smear-ripened cheese.</title>
        <authorList>
            <consortium name="US DOE Joint Genome Institute (JGI-PGF)"/>
            <person name="Walter F."/>
            <person name="Albersmeier A."/>
            <person name="Kalinowski J."/>
            <person name="Ruckert C."/>
        </authorList>
    </citation>
    <scope>NUCLEOTIDE SEQUENCE</scope>
    <source>
        <strain evidence="6">JCM 5069</strain>
    </source>
</reference>
<dbReference type="InterPro" id="IPR036271">
    <property type="entry name" value="Tet_transcr_reg_TetR-rel_C_sf"/>
</dbReference>
<comment type="caution">
    <text evidence="6">The sequence shown here is derived from an EMBL/GenBank/DDBJ whole genome shotgun (WGS) entry which is preliminary data.</text>
</comment>
<dbReference type="PANTHER" id="PTHR30055">
    <property type="entry name" value="HTH-TYPE TRANSCRIPTIONAL REGULATOR RUTR"/>
    <property type="match status" value="1"/>
</dbReference>
<dbReference type="PANTHER" id="PTHR30055:SF151">
    <property type="entry name" value="TRANSCRIPTIONAL REGULATORY PROTEIN"/>
    <property type="match status" value="1"/>
</dbReference>
<keyword evidence="3" id="KW-0238">DNA-binding</keyword>
<dbReference type="PRINTS" id="PR00400">
    <property type="entry name" value="TETREPRESSOR"/>
</dbReference>
<dbReference type="GO" id="GO:0003700">
    <property type="term" value="F:DNA-binding transcription factor activity"/>
    <property type="evidence" value="ECO:0007669"/>
    <property type="project" value="TreeGrafter"/>
</dbReference>
<keyword evidence="4" id="KW-0804">Transcription</keyword>
<dbReference type="RefSeq" id="WP_189936556.1">
    <property type="nucleotide sequence ID" value="NZ_BNCD01000019.1"/>
</dbReference>
<evidence type="ECO:0000259" key="5">
    <source>
        <dbReference type="Pfam" id="PF02909"/>
    </source>
</evidence>
<feature type="domain" description="Tetracycline repressor TetR C-terminal" evidence="5">
    <location>
        <begin position="68"/>
        <end position="205"/>
    </location>
</feature>
<dbReference type="EMBL" id="BNCD01000019">
    <property type="protein sequence ID" value="GHH85726.1"/>
    <property type="molecule type" value="Genomic_DNA"/>
</dbReference>
<dbReference type="GO" id="GO:0000976">
    <property type="term" value="F:transcription cis-regulatory region binding"/>
    <property type="evidence" value="ECO:0007669"/>
    <property type="project" value="TreeGrafter"/>
</dbReference>
<dbReference type="InterPro" id="IPR004111">
    <property type="entry name" value="Repressor_TetR_C"/>
</dbReference>
<dbReference type="Pfam" id="PF02909">
    <property type="entry name" value="TetR_C_1"/>
    <property type="match status" value="1"/>
</dbReference>
<evidence type="ECO:0000313" key="7">
    <source>
        <dbReference type="Proteomes" id="UP000603708"/>
    </source>
</evidence>
<evidence type="ECO:0000256" key="3">
    <source>
        <dbReference type="ARBA" id="ARBA00023125"/>
    </source>
</evidence>
<keyword evidence="7" id="KW-1185">Reference proteome</keyword>
<dbReference type="Gene3D" id="1.10.10.60">
    <property type="entry name" value="Homeodomain-like"/>
    <property type="match status" value="1"/>
</dbReference>
<gene>
    <name evidence="6" type="ORF">GCM10018793_54870</name>
</gene>
<protein>
    <submittedName>
        <fullName evidence="6">TetR family transcriptional regulator</fullName>
    </submittedName>
</protein>
<accession>A0A919GKQ1</accession>
<dbReference type="Gene3D" id="1.10.357.10">
    <property type="entry name" value="Tetracycline Repressor, domain 2"/>
    <property type="match status" value="1"/>
</dbReference>
<sequence length="213" mass="22527">MRARFTLAEIQWHALDIVDRDGLPALTMRSLAAALRTGPMTLYNYVDGREALEELVVDAVSACVHVPEPTGDWAADTRAVATALWRAVRAHPAAVPLVLTRRTSSPASLAPAEALASALAGGGLGEDDLLVAFRTVMSFVMGIAQAELAGPLTRETTRESAARRMSTLAEGSLPTLAGLAHLGAALADQEFERGLDMVLAGIRQVAVRPHDRG</sequence>
<evidence type="ECO:0000256" key="1">
    <source>
        <dbReference type="ARBA" id="ARBA00022491"/>
    </source>
</evidence>
<organism evidence="6 7">
    <name type="scientific">Streptomyces sulfonofaciens</name>
    <dbReference type="NCBI Taxonomy" id="68272"/>
    <lineage>
        <taxon>Bacteria</taxon>
        <taxon>Bacillati</taxon>
        <taxon>Actinomycetota</taxon>
        <taxon>Actinomycetes</taxon>
        <taxon>Kitasatosporales</taxon>
        <taxon>Streptomycetaceae</taxon>
        <taxon>Streptomyces</taxon>
    </lineage>
</organism>
<dbReference type="SUPFAM" id="SSF48498">
    <property type="entry name" value="Tetracyclin repressor-like, C-terminal domain"/>
    <property type="match status" value="1"/>
</dbReference>
<dbReference type="GO" id="GO:0045892">
    <property type="term" value="P:negative regulation of DNA-templated transcription"/>
    <property type="evidence" value="ECO:0007669"/>
    <property type="project" value="InterPro"/>
</dbReference>
<dbReference type="AlphaFoldDB" id="A0A919GKQ1"/>
<dbReference type="Proteomes" id="UP000603708">
    <property type="component" value="Unassembled WGS sequence"/>
</dbReference>
<evidence type="ECO:0000256" key="2">
    <source>
        <dbReference type="ARBA" id="ARBA00023015"/>
    </source>
</evidence>